<comment type="caution">
    <text evidence="1">The sequence shown here is derived from an EMBL/GenBank/DDBJ whole genome shotgun (WGS) entry which is preliminary data.</text>
</comment>
<evidence type="ECO:0000313" key="2">
    <source>
        <dbReference type="Proteomes" id="UP000238655"/>
    </source>
</evidence>
<dbReference type="AlphaFoldDB" id="A0A2S5E184"/>
<organism evidence="1 2">
    <name type="scientific">Burkholderia contaminans</name>
    <dbReference type="NCBI Taxonomy" id="488447"/>
    <lineage>
        <taxon>Bacteria</taxon>
        <taxon>Pseudomonadati</taxon>
        <taxon>Pseudomonadota</taxon>
        <taxon>Betaproteobacteria</taxon>
        <taxon>Burkholderiales</taxon>
        <taxon>Burkholderiaceae</taxon>
        <taxon>Burkholderia</taxon>
        <taxon>Burkholderia cepacia complex</taxon>
    </lineage>
</organism>
<dbReference type="EMBL" id="PQVP01000001">
    <property type="protein sequence ID" value="POZ85140.1"/>
    <property type="molecule type" value="Genomic_DNA"/>
</dbReference>
<sequence length="107" mass="11936">MAFVIVVVQVRMRRTVHVRPIAQGRIGAGLEYQGSSARREVKRPCRVHRRAHCIATCAVPGGGLRPEVAMHVVPGFGIVACVADRGRVPEPCRRHIEITRQRHEDID</sequence>
<gene>
    <name evidence="1" type="ORF">C3743_00755</name>
</gene>
<reference evidence="1 2" key="1">
    <citation type="submission" date="2018-01" db="EMBL/GenBank/DDBJ databases">
        <title>Successful Treatment of Persistent Burkholderia cepacia Bacteremia with Ceftazidime-Avibactam.</title>
        <authorList>
            <person name="Tamma P."/>
            <person name="Fan Y."/>
            <person name="Bergman Y."/>
            <person name="Sick-Samuels A."/>
            <person name="Hsu A."/>
            <person name="Timp W."/>
            <person name="Simner P."/>
        </authorList>
    </citation>
    <scope>NUCLEOTIDE SEQUENCE [LARGE SCALE GENOMIC DNA]</scope>
    <source>
        <strain evidence="1 2">170816</strain>
    </source>
</reference>
<dbReference type="Proteomes" id="UP000238655">
    <property type="component" value="Chromosome 2"/>
</dbReference>
<proteinExistence type="predicted"/>
<protein>
    <submittedName>
        <fullName evidence="1">Uncharacterized protein</fullName>
    </submittedName>
</protein>
<accession>A0A2S5E184</accession>
<name>A0A2S5E184_9BURK</name>
<evidence type="ECO:0000313" key="1">
    <source>
        <dbReference type="EMBL" id="POZ85140.1"/>
    </source>
</evidence>